<evidence type="ECO:0000313" key="2">
    <source>
        <dbReference type="EMBL" id="MFI2234517.1"/>
    </source>
</evidence>
<keyword evidence="3" id="KW-1185">Reference proteome</keyword>
<feature type="transmembrane region" description="Helical" evidence="1">
    <location>
        <begin position="12"/>
        <end position="30"/>
    </location>
</feature>
<comment type="caution">
    <text evidence="2">The sequence shown here is derived from an EMBL/GenBank/DDBJ whole genome shotgun (WGS) entry which is preliminary data.</text>
</comment>
<keyword evidence="1" id="KW-0812">Transmembrane</keyword>
<name>A0ABW7W6V6_9NOCA</name>
<evidence type="ECO:0000313" key="3">
    <source>
        <dbReference type="Proteomes" id="UP001611494"/>
    </source>
</evidence>
<sequence length="61" mass="6931">MPISLGGGSMRFLFLAVLAVLALFTLVAAWDTAIQLVFLVLVLWWLFRPAGLFRRNRAVRR</sequence>
<evidence type="ECO:0000256" key="1">
    <source>
        <dbReference type="SAM" id="Phobius"/>
    </source>
</evidence>
<keyword evidence="1" id="KW-1133">Transmembrane helix</keyword>
<reference evidence="2 3" key="1">
    <citation type="submission" date="2024-10" db="EMBL/GenBank/DDBJ databases">
        <title>The Natural Products Discovery Center: Release of the First 8490 Sequenced Strains for Exploring Actinobacteria Biosynthetic Diversity.</title>
        <authorList>
            <person name="Kalkreuter E."/>
            <person name="Kautsar S.A."/>
            <person name="Yang D."/>
            <person name="Bader C.D."/>
            <person name="Teijaro C.N."/>
            <person name="Fluegel L."/>
            <person name="Davis C.M."/>
            <person name="Simpson J.R."/>
            <person name="Lauterbach L."/>
            <person name="Steele A.D."/>
            <person name="Gui C."/>
            <person name="Meng S."/>
            <person name="Li G."/>
            <person name="Viehrig K."/>
            <person name="Ye F."/>
            <person name="Su P."/>
            <person name="Kiefer A.F."/>
            <person name="Nichols A."/>
            <person name="Cepeda A.J."/>
            <person name="Yan W."/>
            <person name="Fan B."/>
            <person name="Jiang Y."/>
            <person name="Adhikari A."/>
            <person name="Zheng C.-J."/>
            <person name="Schuster L."/>
            <person name="Cowan T.M."/>
            <person name="Smanski M.J."/>
            <person name="Chevrette M.G."/>
            <person name="De Carvalho L.P.S."/>
            <person name="Shen B."/>
        </authorList>
    </citation>
    <scope>NUCLEOTIDE SEQUENCE [LARGE SCALE GENOMIC DNA]</scope>
    <source>
        <strain evidence="2 3">NPDC019377</strain>
    </source>
</reference>
<dbReference type="Proteomes" id="UP001611494">
    <property type="component" value="Unassembled WGS sequence"/>
</dbReference>
<feature type="transmembrane region" description="Helical" evidence="1">
    <location>
        <begin position="36"/>
        <end position="53"/>
    </location>
</feature>
<protein>
    <submittedName>
        <fullName evidence="2">Uncharacterized protein</fullName>
    </submittedName>
</protein>
<dbReference type="EMBL" id="JBIRYL010000030">
    <property type="protein sequence ID" value="MFI2234517.1"/>
    <property type="molecule type" value="Genomic_DNA"/>
</dbReference>
<gene>
    <name evidence="2" type="ORF">ACH49Z_32185</name>
</gene>
<keyword evidence="1" id="KW-0472">Membrane</keyword>
<organism evidence="2 3">
    <name type="scientific">Nocardia testacea</name>
    <dbReference type="NCBI Taxonomy" id="248551"/>
    <lineage>
        <taxon>Bacteria</taxon>
        <taxon>Bacillati</taxon>
        <taxon>Actinomycetota</taxon>
        <taxon>Actinomycetes</taxon>
        <taxon>Mycobacteriales</taxon>
        <taxon>Nocardiaceae</taxon>
        <taxon>Nocardia</taxon>
    </lineage>
</organism>
<accession>A0ABW7W6V6</accession>
<proteinExistence type="predicted"/>
<dbReference type="RefSeq" id="WP_397067314.1">
    <property type="nucleotide sequence ID" value="NZ_JBIRYL010000030.1"/>
</dbReference>